<dbReference type="STRING" id="1212491.LFA_2181"/>
<dbReference type="GO" id="GO:0003700">
    <property type="term" value="F:DNA-binding transcription factor activity"/>
    <property type="evidence" value="ECO:0007669"/>
    <property type="project" value="TreeGrafter"/>
</dbReference>
<feature type="domain" description="Cyclic nucleotide-binding" evidence="2">
    <location>
        <begin position="20"/>
        <end position="122"/>
    </location>
</feature>
<dbReference type="SMART" id="SM00100">
    <property type="entry name" value="cNMP"/>
    <property type="match status" value="1"/>
</dbReference>
<dbReference type="PROSITE" id="PS50042">
    <property type="entry name" value="CNMP_BINDING_3"/>
    <property type="match status" value="1"/>
</dbReference>
<dbReference type="Proteomes" id="UP000032430">
    <property type="component" value="Chromosome I"/>
</dbReference>
<dbReference type="GO" id="GO:0004175">
    <property type="term" value="F:endopeptidase activity"/>
    <property type="evidence" value="ECO:0007669"/>
    <property type="project" value="UniProtKB-ARBA"/>
</dbReference>
<name>A0A098G7R2_9GAMM</name>
<feature type="transmembrane region" description="Helical" evidence="1">
    <location>
        <begin position="357"/>
        <end position="384"/>
    </location>
</feature>
<organism evidence="3 4">
    <name type="scientific">Legionella fallonii LLAP-10</name>
    <dbReference type="NCBI Taxonomy" id="1212491"/>
    <lineage>
        <taxon>Bacteria</taxon>
        <taxon>Pseudomonadati</taxon>
        <taxon>Pseudomonadota</taxon>
        <taxon>Gammaproteobacteria</taxon>
        <taxon>Legionellales</taxon>
        <taxon>Legionellaceae</taxon>
        <taxon>Legionella</taxon>
    </lineage>
</organism>
<keyword evidence="1" id="KW-1133">Transmembrane helix</keyword>
<dbReference type="InterPro" id="IPR018490">
    <property type="entry name" value="cNMP-bd_dom_sf"/>
</dbReference>
<proteinExistence type="predicted"/>
<dbReference type="OrthoDB" id="3525895at2"/>
<dbReference type="GO" id="GO:0006508">
    <property type="term" value="P:proteolysis"/>
    <property type="evidence" value="ECO:0007669"/>
    <property type="project" value="UniProtKB-KW"/>
</dbReference>
<dbReference type="InterPro" id="IPR050397">
    <property type="entry name" value="Env_Response_Regulators"/>
</dbReference>
<evidence type="ECO:0000256" key="1">
    <source>
        <dbReference type="SAM" id="Phobius"/>
    </source>
</evidence>
<dbReference type="AlphaFoldDB" id="A0A098G7R2"/>
<evidence type="ECO:0000259" key="2">
    <source>
        <dbReference type="PROSITE" id="PS50042"/>
    </source>
</evidence>
<keyword evidence="1" id="KW-0812">Transmembrane</keyword>
<keyword evidence="3" id="KW-0378">Hydrolase</keyword>
<dbReference type="Pfam" id="PF02517">
    <property type="entry name" value="Rce1-like"/>
    <property type="match status" value="1"/>
</dbReference>
<evidence type="ECO:0000313" key="3">
    <source>
        <dbReference type="EMBL" id="CEG57560.1"/>
    </source>
</evidence>
<feature type="transmembrane region" description="Helical" evidence="1">
    <location>
        <begin position="225"/>
        <end position="242"/>
    </location>
</feature>
<dbReference type="InterPro" id="IPR018488">
    <property type="entry name" value="cNMP-bd_CS"/>
</dbReference>
<dbReference type="InterPro" id="IPR014710">
    <property type="entry name" value="RmlC-like_jellyroll"/>
</dbReference>
<dbReference type="GO" id="GO:0080120">
    <property type="term" value="P:CAAX-box protein maturation"/>
    <property type="evidence" value="ECO:0007669"/>
    <property type="project" value="UniProtKB-ARBA"/>
</dbReference>
<dbReference type="PROSITE" id="PS00889">
    <property type="entry name" value="CNMP_BINDING_2"/>
    <property type="match status" value="1"/>
</dbReference>
<feature type="transmembrane region" description="Helical" evidence="1">
    <location>
        <begin position="267"/>
        <end position="288"/>
    </location>
</feature>
<evidence type="ECO:0000313" key="4">
    <source>
        <dbReference type="Proteomes" id="UP000032430"/>
    </source>
</evidence>
<dbReference type="PANTHER" id="PTHR24567">
    <property type="entry name" value="CRP FAMILY TRANSCRIPTIONAL REGULATORY PROTEIN"/>
    <property type="match status" value="1"/>
</dbReference>
<keyword evidence="1" id="KW-0472">Membrane</keyword>
<reference evidence="4" key="1">
    <citation type="submission" date="2014-09" db="EMBL/GenBank/DDBJ databases">
        <authorList>
            <person name="Gomez-Valero L."/>
        </authorList>
    </citation>
    <scope>NUCLEOTIDE SEQUENCE [LARGE SCALE GENOMIC DNA]</scope>
    <source>
        <strain evidence="4">ATCC700992</strain>
    </source>
</reference>
<dbReference type="SUPFAM" id="SSF51206">
    <property type="entry name" value="cAMP-binding domain-like"/>
    <property type="match status" value="1"/>
</dbReference>
<dbReference type="InterPro" id="IPR000595">
    <property type="entry name" value="cNMP-bd_dom"/>
</dbReference>
<dbReference type="EMBL" id="LN614827">
    <property type="protein sequence ID" value="CEG57560.1"/>
    <property type="molecule type" value="Genomic_DNA"/>
</dbReference>
<dbReference type="HOGENOM" id="CLU_054178_0_0_6"/>
<dbReference type="CDD" id="cd00038">
    <property type="entry name" value="CAP_ED"/>
    <property type="match status" value="1"/>
</dbReference>
<feature type="transmembrane region" description="Helical" evidence="1">
    <location>
        <begin position="396"/>
        <end position="417"/>
    </location>
</feature>
<dbReference type="PANTHER" id="PTHR24567:SF74">
    <property type="entry name" value="HTH-TYPE TRANSCRIPTIONAL REGULATOR ARCR"/>
    <property type="match status" value="1"/>
</dbReference>
<gene>
    <name evidence="3" type="ORF">LFA_2181</name>
</gene>
<feature type="transmembrane region" description="Helical" evidence="1">
    <location>
        <begin position="317"/>
        <end position="337"/>
    </location>
</feature>
<dbReference type="Gene3D" id="2.60.120.10">
    <property type="entry name" value="Jelly Rolls"/>
    <property type="match status" value="1"/>
</dbReference>
<feature type="transmembrane region" description="Helical" evidence="1">
    <location>
        <begin position="195"/>
        <end position="213"/>
    </location>
</feature>
<keyword evidence="3" id="KW-0645">Protease</keyword>
<protein>
    <submittedName>
        <fullName evidence="3">Cyclic nucleotide-binding domain/CAAX amino terminal protease family protein</fullName>
    </submittedName>
</protein>
<dbReference type="InterPro" id="IPR003675">
    <property type="entry name" value="Rce1/LyrA-like_dom"/>
</dbReference>
<dbReference type="KEGG" id="lfa:LFA_2181"/>
<keyword evidence="4" id="KW-1185">Reference proteome</keyword>
<sequence length="425" mass="47708">MKEIDHSEDIIIEALQRSPLFSALSNKQLNQLIPLFKVYQYEADEIIIHENDIPLDLYILLDGTVEVLKKSADESLLRISTLQAGEVIGEMGLIDNSPRSASIRTLTTTQLLTVSIADLKTLADEGSIYKELIYKLTELTQELQSNLNEKPIYFSLISNLANTLSARMRQTNQLTVESLKSELELSKARVAMGKFMVNLLFALAVYMYAFKIIEKLAKNNLSTSVISIPIIFFFAGAVLMMMKSSGYSMEFYGLTFQHWKQSIKDSIPVTIILVLLTALIKWLVISIVPQFHDLSVIHLSFNAGSLQTVNEQGQTNIPILITLIFAYLIFTPIQELICRGALQSSLQEFLSGPSKNWWAIIMSNILFSVTHLHISIGLALSVLLPGLLWGWMYSRYKTLVGVSLSHLIVGGMAFFVFDIKSILIF</sequence>
<accession>A0A098G7R2</accession>
<dbReference type="GO" id="GO:0005829">
    <property type="term" value="C:cytosol"/>
    <property type="evidence" value="ECO:0007669"/>
    <property type="project" value="TreeGrafter"/>
</dbReference>
<dbReference type="Pfam" id="PF00027">
    <property type="entry name" value="cNMP_binding"/>
    <property type="match status" value="1"/>
</dbReference>